<proteinExistence type="predicted"/>
<evidence type="ECO:0008006" key="3">
    <source>
        <dbReference type="Google" id="ProtNLM"/>
    </source>
</evidence>
<feature type="transmembrane region" description="Helical" evidence="1">
    <location>
        <begin position="284"/>
        <end position="305"/>
    </location>
</feature>
<dbReference type="PANTHER" id="PTHR28658">
    <property type="entry name" value="TRANSMEMBRANE PROTEIN 180"/>
    <property type="match status" value="1"/>
</dbReference>
<feature type="transmembrane region" description="Helical" evidence="1">
    <location>
        <begin position="82"/>
        <end position="102"/>
    </location>
</feature>
<dbReference type="InterPro" id="IPR036259">
    <property type="entry name" value="MFS_trans_sf"/>
</dbReference>
<dbReference type="SUPFAM" id="SSF103473">
    <property type="entry name" value="MFS general substrate transporter"/>
    <property type="match status" value="1"/>
</dbReference>
<dbReference type="OrthoDB" id="62987at2759"/>
<accession>R7UNH5</accession>
<dbReference type="InterPro" id="IPR040035">
    <property type="entry name" value="TMEM180"/>
</dbReference>
<keyword evidence="1" id="KW-1133">Transmembrane helix</keyword>
<dbReference type="Pfam" id="PF13347">
    <property type="entry name" value="MFS_2"/>
    <property type="match status" value="1"/>
</dbReference>
<dbReference type="AlphaFoldDB" id="R7UNH5"/>
<dbReference type="STRING" id="283909.R7UNH5"/>
<feature type="transmembrane region" description="Helical" evidence="1">
    <location>
        <begin position="151"/>
        <end position="173"/>
    </location>
</feature>
<feature type="transmembrane region" description="Helical" evidence="1">
    <location>
        <begin position="246"/>
        <end position="272"/>
    </location>
</feature>
<dbReference type="PANTHER" id="PTHR28658:SF1">
    <property type="entry name" value="MAJOR FACILITATOR SUPERFAMILY DOMAIN CONTAINING 13B"/>
    <property type="match status" value="1"/>
</dbReference>
<reference evidence="2" key="1">
    <citation type="journal article" date="2013" name="Nature">
        <title>Insights into bilaterian evolution from three spiralian genomes.</title>
        <authorList>
            <person name="Simakov O."/>
            <person name="Marletaz F."/>
            <person name="Cho S.J."/>
            <person name="Edsinger-Gonzales E."/>
            <person name="Havlak P."/>
            <person name="Hellsten U."/>
            <person name="Kuo D.H."/>
            <person name="Larsson T."/>
            <person name="Lv J."/>
            <person name="Arendt D."/>
            <person name="Savage R."/>
            <person name="Osoegawa K."/>
            <person name="de Jong P."/>
            <person name="Grimwood J."/>
            <person name="Chapman J.A."/>
            <person name="Shapiro H."/>
            <person name="Aerts A."/>
            <person name="Otillar R.P."/>
            <person name="Terry A.Y."/>
            <person name="Boore J.L."/>
            <person name="Grigoriev I.V."/>
            <person name="Lindberg D.R."/>
            <person name="Seaver E.C."/>
            <person name="Weisblat D.A."/>
            <person name="Putnam N.H."/>
            <person name="Rokhsar D.S."/>
        </authorList>
    </citation>
    <scope>NUCLEOTIDE SEQUENCE</scope>
    <source>
        <strain evidence="2">I ESC-2004</strain>
    </source>
</reference>
<gene>
    <name evidence="2" type="ORF">CAPTEDRAFT_184168</name>
</gene>
<sequence>MAVVKWLHPVSVAYASTSLGASLMNSVFMFYYVKVFLNRYHVSESWFQASQIVFLIWNALNDPLFGYMQDNFKHPCFKIRRLSILYGAPLFVISFLVPWFPWGDYSQPTWLAGFQLMFALCFYDALFTFVLLAQCSLFAEISHHQADRIRLVRYSQVASFVGSSSVFFTNYFSANLSDFSIFQVTVFFIALISLVCMVYSGFNSHSEYDSSPSGNPLLSESESKSNSGNIWQQGLQIISQVNALSFVFMNFLQVFHVTWLANFTGIICDSLIPDGEISSSLRSVFYGALFVAPQIVVILGTSFVGSLGYYRIVNYTFGVKILLGFFLFFIGPTPWIMITFFLLECVNANSAFSLFNLALSDIIDKDKELYKRSHPLSSMVFGINALITKPAQSLAPMFGVFVLNQFGYQQFKAHQAALVKDPLSVTNSVDVRDLHSVMFYLSCSIPVAVGTLQYIIWRFYTIRSTHLSITKYVES</sequence>
<feature type="transmembrane region" description="Helical" evidence="1">
    <location>
        <begin position="12"/>
        <end position="33"/>
    </location>
</feature>
<dbReference type="EMBL" id="KB301444">
    <property type="protein sequence ID" value="ELU05492.1"/>
    <property type="molecule type" value="Genomic_DNA"/>
</dbReference>
<name>R7UNH5_CAPTE</name>
<evidence type="ECO:0000256" key="1">
    <source>
        <dbReference type="SAM" id="Phobius"/>
    </source>
</evidence>
<feature type="transmembrane region" description="Helical" evidence="1">
    <location>
        <begin position="114"/>
        <end position="139"/>
    </location>
</feature>
<keyword evidence="1" id="KW-0812">Transmembrane</keyword>
<organism evidence="2">
    <name type="scientific">Capitella teleta</name>
    <name type="common">Polychaete worm</name>
    <dbReference type="NCBI Taxonomy" id="283909"/>
    <lineage>
        <taxon>Eukaryota</taxon>
        <taxon>Metazoa</taxon>
        <taxon>Spiralia</taxon>
        <taxon>Lophotrochozoa</taxon>
        <taxon>Annelida</taxon>
        <taxon>Polychaeta</taxon>
        <taxon>Sedentaria</taxon>
        <taxon>Scolecida</taxon>
        <taxon>Capitellidae</taxon>
        <taxon>Capitella</taxon>
    </lineage>
</organism>
<evidence type="ECO:0000313" key="2">
    <source>
        <dbReference type="EMBL" id="ELU05492.1"/>
    </source>
</evidence>
<dbReference type="InParanoid" id="R7UNH5"/>
<feature type="transmembrane region" description="Helical" evidence="1">
    <location>
        <begin position="179"/>
        <end position="202"/>
    </location>
</feature>
<protein>
    <recommendedName>
        <fullName evidence="3">Transmembrane protein 180</fullName>
    </recommendedName>
</protein>
<feature type="transmembrane region" description="Helical" evidence="1">
    <location>
        <begin position="437"/>
        <end position="457"/>
    </location>
</feature>
<keyword evidence="1" id="KW-0472">Membrane</keyword>